<dbReference type="CDD" id="cd06257">
    <property type="entry name" value="DnaJ"/>
    <property type="match status" value="1"/>
</dbReference>
<dbReference type="InterPro" id="IPR036869">
    <property type="entry name" value="J_dom_sf"/>
</dbReference>
<dbReference type="Gene3D" id="1.10.287.110">
    <property type="entry name" value="DnaJ domain"/>
    <property type="match status" value="1"/>
</dbReference>
<feature type="domain" description="J" evidence="1">
    <location>
        <begin position="11"/>
        <end position="92"/>
    </location>
</feature>
<gene>
    <name evidence="2" type="ORF">H8E79_07895</name>
</gene>
<protein>
    <submittedName>
        <fullName evidence="2">J domain-containing protein</fullName>
    </submittedName>
</protein>
<dbReference type="AlphaFoldDB" id="A0A8J6NAA5"/>
<dbReference type="Proteomes" id="UP000599024">
    <property type="component" value="Unassembled WGS sequence"/>
</dbReference>
<dbReference type="InterPro" id="IPR001623">
    <property type="entry name" value="DnaJ_domain"/>
</dbReference>
<dbReference type="SMART" id="SM00271">
    <property type="entry name" value="DnaJ"/>
    <property type="match status" value="1"/>
</dbReference>
<reference evidence="2 3" key="1">
    <citation type="submission" date="2020-08" db="EMBL/GenBank/DDBJ databases">
        <title>Bridging the membrane lipid divide: bacteria of the FCB group superphylum have the potential to synthesize archaeal ether lipids.</title>
        <authorList>
            <person name="Villanueva L."/>
            <person name="Von Meijenfeldt F.A.B."/>
            <person name="Westbye A.B."/>
            <person name="Yadav S."/>
            <person name="Hopmans E.C."/>
            <person name="Dutilh B.E."/>
            <person name="Sinninghe Damste J.S."/>
        </authorList>
    </citation>
    <scope>NUCLEOTIDE SEQUENCE [LARGE SCALE GENOMIC DNA]</scope>
    <source>
        <strain evidence="2">NIOZ-UU81</strain>
    </source>
</reference>
<dbReference type="PROSITE" id="PS50076">
    <property type="entry name" value="DNAJ_2"/>
    <property type="match status" value="1"/>
</dbReference>
<evidence type="ECO:0000313" key="3">
    <source>
        <dbReference type="Proteomes" id="UP000599024"/>
    </source>
</evidence>
<dbReference type="SUPFAM" id="SSF46565">
    <property type="entry name" value="Chaperone J-domain"/>
    <property type="match status" value="1"/>
</dbReference>
<dbReference type="Pfam" id="PF00226">
    <property type="entry name" value="DnaJ"/>
    <property type="match status" value="1"/>
</dbReference>
<accession>A0A8J6NAA5</accession>
<evidence type="ECO:0000259" key="1">
    <source>
        <dbReference type="PROSITE" id="PS50076"/>
    </source>
</evidence>
<evidence type="ECO:0000313" key="2">
    <source>
        <dbReference type="EMBL" id="MBC8209071.1"/>
    </source>
</evidence>
<sequence>MTSEEWQAIAEARELFGLAERATLGEIKRAYHRLCKQHHPDVSGEAGEIEEMLRVTQLYELLMRYCNQYRIPLIPESGDNLEPEDWWMDRFGQDPLWGKNKGKA</sequence>
<comment type="caution">
    <text evidence="2">The sequence shown here is derived from an EMBL/GenBank/DDBJ whole genome shotgun (WGS) entry which is preliminary data.</text>
</comment>
<dbReference type="EMBL" id="JACNLK010000075">
    <property type="protein sequence ID" value="MBC8209071.1"/>
    <property type="molecule type" value="Genomic_DNA"/>
</dbReference>
<proteinExistence type="predicted"/>
<name>A0A8J6NAA5_9BACT</name>
<organism evidence="2 3">
    <name type="scientific">Candidatus Desulfatifera sulfidica</name>
    <dbReference type="NCBI Taxonomy" id="2841691"/>
    <lineage>
        <taxon>Bacteria</taxon>
        <taxon>Pseudomonadati</taxon>
        <taxon>Thermodesulfobacteriota</taxon>
        <taxon>Desulfobulbia</taxon>
        <taxon>Desulfobulbales</taxon>
        <taxon>Desulfobulbaceae</taxon>
        <taxon>Candidatus Desulfatifera</taxon>
    </lineage>
</organism>